<sequence>MVSRAIDLNEKLEKLLARHDALISGRSTSSSNNFVQEEPEEEEEAEQLFRRMRKGKACARPEDEECQIERPLGLLDSPNSGERLHRPLIRPLSVEPSQEINAVRPTVSLPPPPAKHMEREKFFQENKLDGSGLSGHVRGLSLHSRNGSGSYSGSMDSD</sequence>
<evidence type="ECO:0000313" key="3">
    <source>
        <dbReference type="Proteomes" id="UP000241394"/>
    </source>
</evidence>
<keyword evidence="2" id="KW-0396">Initiation factor</keyword>
<dbReference type="EMBL" id="NKQK01000005">
    <property type="protein sequence ID" value="PSS30849.1"/>
    <property type="molecule type" value="Genomic_DNA"/>
</dbReference>
<dbReference type="OMA" id="ACTEPSE"/>
<comment type="caution">
    <text evidence="2">The sequence shown here is derived from an EMBL/GenBank/DDBJ whole genome shotgun (WGS) entry which is preliminary data.</text>
</comment>
<keyword evidence="3" id="KW-1185">Reference proteome</keyword>
<accession>A0A2R6RLF9</accession>
<feature type="region of interest" description="Disordered" evidence="1">
    <location>
        <begin position="69"/>
        <end position="158"/>
    </location>
</feature>
<dbReference type="STRING" id="1590841.A0A2R6RLF9"/>
<organism evidence="2 3">
    <name type="scientific">Actinidia chinensis var. chinensis</name>
    <name type="common">Chinese soft-hair kiwi</name>
    <dbReference type="NCBI Taxonomy" id="1590841"/>
    <lineage>
        <taxon>Eukaryota</taxon>
        <taxon>Viridiplantae</taxon>
        <taxon>Streptophyta</taxon>
        <taxon>Embryophyta</taxon>
        <taxon>Tracheophyta</taxon>
        <taxon>Spermatophyta</taxon>
        <taxon>Magnoliopsida</taxon>
        <taxon>eudicotyledons</taxon>
        <taxon>Gunneridae</taxon>
        <taxon>Pentapetalae</taxon>
        <taxon>asterids</taxon>
        <taxon>Ericales</taxon>
        <taxon>Actinidiaceae</taxon>
        <taxon>Actinidia</taxon>
    </lineage>
</organism>
<proteinExistence type="predicted"/>
<dbReference type="InParanoid" id="A0A2R6RLF9"/>
<dbReference type="GO" id="GO:0003743">
    <property type="term" value="F:translation initiation factor activity"/>
    <property type="evidence" value="ECO:0007669"/>
    <property type="project" value="UniProtKB-KW"/>
</dbReference>
<dbReference type="AlphaFoldDB" id="A0A2R6RLF9"/>
<name>A0A2R6RLF9_ACTCC</name>
<evidence type="ECO:0000256" key="1">
    <source>
        <dbReference type="SAM" id="MobiDB-lite"/>
    </source>
</evidence>
<protein>
    <submittedName>
        <fullName evidence="2">Translation initiation factor IF-2 like</fullName>
    </submittedName>
</protein>
<dbReference type="OrthoDB" id="2018246at2759"/>
<dbReference type="Gramene" id="PSS30849">
    <property type="protein sequence ID" value="PSS30849"/>
    <property type="gene ID" value="CEY00_Acc06134"/>
</dbReference>
<feature type="compositionally biased region" description="Basic and acidic residues" evidence="1">
    <location>
        <begin position="115"/>
        <end position="128"/>
    </location>
</feature>
<keyword evidence="2" id="KW-0648">Protein biosynthesis</keyword>
<gene>
    <name evidence="2" type="ORF">CEY00_Acc06134</name>
</gene>
<dbReference type="Proteomes" id="UP000241394">
    <property type="component" value="Chromosome LG5"/>
</dbReference>
<reference evidence="2 3" key="1">
    <citation type="submission" date="2017-07" db="EMBL/GenBank/DDBJ databases">
        <title>An improved, manually edited Actinidia chinensis var. chinensis (kiwifruit) genome highlights the challenges associated with draft genomes and gene prediction in plants.</title>
        <authorList>
            <person name="Pilkington S."/>
            <person name="Crowhurst R."/>
            <person name="Hilario E."/>
            <person name="Nardozza S."/>
            <person name="Fraser L."/>
            <person name="Peng Y."/>
            <person name="Gunaseelan K."/>
            <person name="Simpson R."/>
            <person name="Tahir J."/>
            <person name="Deroles S."/>
            <person name="Templeton K."/>
            <person name="Luo Z."/>
            <person name="Davy M."/>
            <person name="Cheng C."/>
            <person name="Mcneilage M."/>
            <person name="Scaglione D."/>
            <person name="Liu Y."/>
            <person name="Zhang Q."/>
            <person name="Datson P."/>
            <person name="De Silva N."/>
            <person name="Gardiner S."/>
            <person name="Bassett H."/>
            <person name="Chagne D."/>
            <person name="Mccallum J."/>
            <person name="Dzierzon H."/>
            <person name="Deng C."/>
            <person name="Wang Y.-Y."/>
            <person name="Barron N."/>
            <person name="Manako K."/>
            <person name="Bowen J."/>
            <person name="Foster T."/>
            <person name="Erridge Z."/>
            <person name="Tiffin H."/>
            <person name="Waite C."/>
            <person name="Davies K."/>
            <person name="Grierson E."/>
            <person name="Laing W."/>
            <person name="Kirk R."/>
            <person name="Chen X."/>
            <person name="Wood M."/>
            <person name="Montefiori M."/>
            <person name="Brummell D."/>
            <person name="Schwinn K."/>
            <person name="Catanach A."/>
            <person name="Fullerton C."/>
            <person name="Li D."/>
            <person name="Meiyalaghan S."/>
            <person name="Nieuwenhuizen N."/>
            <person name="Read N."/>
            <person name="Prakash R."/>
            <person name="Hunter D."/>
            <person name="Zhang H."/>
            <person name="Mckenzie M."/>
            <person name="Knabel M."/>
            <person name="Harris A."/>
            <person name="Allan A."/>
            <person name="Chen A."/>
            <person name="Janssen B."/>
            <person name="Plunkett B."/>
            <person name="Dwamena C."/>
            <person name="Voogd C."/>
            <person name="Leif D."/>
            <person name="Lafferty D."/>
            <person name="Souleyre E."/>
            <person name="Varkonyi-Gasic E."/>
            <person name="Gambi F."/>
            <person name="Hanley J."/>
            <person name="Yao J.-L."/>
            <person name="Cheung J."/>
            <person name="David K."/>
            <person name="Warren B."/>
            <person name="Marsh K."/>
            <person name="Snowden K."/>
            <person name="Lin-Wang K."/>
            <person name="Brian L."/>
            <person name="Martinez-Sanchez M."/>
            <person name="Wang M."/>
            <person name="Ileperuma N."/>
            <person name="Macnee N."/>
            <person name="Campin R."/>
            <person name="Mcatee P."/>
            <person name="Drummond R."/>
            <person name="Espley R."/>
            <person name="Ireland H."/>
            <person name="Wu R."/>
            <person name="Atkinson R."/>
            <person name="Karunairetnam S."/>
            <person name="Bulley S."/>
            <person name="Chunkath S."/>
            <person name="Hanley Z."/>
            <person name="Storey R."/>
            <person name="Thrimawithana A."/>
            <person name="Thomson S."/>
            <person name="David C."/>
            <person name="Testolin R."/>
        </authorList>
    </citation>
    <scope>NUCLEOTIDE SEQUENCE [LARGE SCALE GENOMIC DNA]</scope>
    <source>
        <strain evidence="3">cv. Red5</strain>
        <tissue evidence="2">Young leaf</tissue>
    </source>
</reference>
<feature type="compositionally biased region" description="Low complexity" evidence="1">
    <location>
        <begin position="147"/>
        <end position="158"/>
    </location>
</feature>
<evidence type="ECO:0000313" key="2">
    <source>
        <dbReference type="EMBL" id="PSS30849.1"/>
    </source>
</evidence>
<reference evidence="3" key="2">
    <citation type="journal article" date="2018" name="BMC Genomics">
        <title>A manually annotated Actinidia chinensis var. chinensis (kiwifruit) genome highlights the challenges associated with draft genomes and gene prediction in plants.</title>
        <authorList>
            <person name="Pilkington S.M."/>
            <person name="Crowhurst R."/>
            <person name="Hilario E."/>
            <person name="Nardozza S."/>
            <person name="Fraser L."/>
            <person name="Peng Y."/>
            <person name="Gunaseelan K."/>
            <person name="Simpson R."/>
            <person name="Tahir J."/>
            <person name="Deroles S.C."/>
            <person name="Templeton K."/>
            <person name="Luo Z."/>
            <person name="Davy M."/>
            <person name="Cheng C."/>
            <person name="McNeilage M."/>
            <person name="Scaglione D."/>
            <person name="Liu Y."/>
            <person name="Zhang Q."/>
            <person name="Datson P."/>
            <person name="De Silva N."/>
            <person name="Gardiner S.E."/>
            <person name="Bassett H."/>
            <person name="Chagne D."/>
            <person name="McCallum J."/>
            <person name="Dzierzon H."/>
            <person name="Deng C."/>
            <person name="Wang Y.Y."/>
            <person name="Barron L."/>
            <person name="Manako K."/>
            <person name="Bowen J."/>
            <person name="Foster T.M."/>
            <person name="Erridge Z.A."/>
            <person name="Tiffin H."/>
            <person name="Waite C.N."/>
            <person name="Davies K.M."/>
            <person name="Grierson E.P."/>
            <person name="Laing W.A."/>
            <person name="Kirk R."/>
            <person name="Chen X."/>
            <person name="Wood M."/>
            <person name="Montefiori M."/>
            <person name="Brummell D.A."/>
            <person name="Schwinn K.E."/>
            <person name="Catanach A."/>
            <person name="Fullerton C."/>
            <person name="Li D."/>
            <person name="Meiyalaghan S."/>
            <person name="Nieuwenhuizen N."/>
            <person name="Read N."/>
            <person name="Prakash R."/>
            <person name="Hunter D."/>
            <person name="Zhang H."/>
            <person name="McKenzie M."/>
            <person name="Knabel M."/>
            <person name="Harris A."/>
            <person name="Allan A.C."/>
            <person name="Gleave A."/>
            <person name="Chen A."/>
            <person name="Janssen B.J."/>
            <person name="Plunkett B."/>
            <person name="Ampomah-Dwamena C."/>
            <person name="Voogd C."/>
            <person name="Leif D."/>
            <person name="Lafferty D."/>
            <person name="Souleyre E.J.F."/>
            <person name="Varkonyi-Gasic E."/>
            <person name="Gambi F."/>
            <person name="Hanley J."/>
            <person name="Yao J.L."/>
            <person name="Cheung J."/>
            <person name="David K.M."/>
            <person name="Warren B."/>
            <person name="Marsh K."/>
            <person name="Snowden K.C."/>
            <person name="Lin-Wang K."/>
            <person name="Brian L."/>
            <person name="Martinez-Sanchez M."/>
            <person name="Wang M."/>
            <person name="Ileperuma N."/>
            <person name="Macnee N."/>
            <person name="Campin R."/>
            <person name="McAtee P."/>
            <person name="Drummond R.S.M."/>
            <person name="Espley R.V."/>
            <person name="Ireland H.S."/>
            <person name="Wu R."/>
            <person name="Atkinson R.G."/>
            <person name="Karunairetnam S."/>
            <person name="Bulley S."/>
            <person name="Chunkath S."/>
            <person name="Hanley Z."/>
            <person name="Storey R."/>
            <person name="Thrimawithana A.H."/>
            <person name="Thomson S."/>
            <person name="David C."/>
            <person name="Testolin R."/>
            <person name="Huang H."/>
            <person name="Hellens R.P."/>
            <person name="Schaffer R.J."/>
        </authorList>
    </citation>
    <scope>NUCLEOTIDE SEQUENCE [LARGE SCALE GENOMIC DNA]</scope>
    <source>
        <strain evidence="3">cv. Red5</strain>
    </source>
</reference>